<name>A0A0E9U125_ANGAN</name>
<dbReference type="AlphaFoldDB" id="A0A0E9U125"/>
<dbReference type="EMBL" id="GBXM01049081">
    <property type="protein sequence ID" value="JAH59496.1"/>
    <property type="molecule type" value="Transcribed_RNA"/>
</dbReference>
<protein>
    <submittedName>
        <fullName evidence="1">Uncharacterized protein</fullName>
    </submittedName>
</protein>
<evidence type="ECO:0000313" key="1">
    <source>
        <dbReference type="EMBL" id="JAH59496.1"/>
    </source>
</evidence>
<sequence>MMLVTKSRGFPGVLAKFQT</sequence>
<reference evidence="1" key="2">
    <citation type="journal article" date="2015" name="Fish Shellfish Immunol.">
        <title>Early steps in the European eel (Anguilla anguilla)-Vibrio vulnificus interaction in the gills: Role of the RtxA13 toxin.</title>
        <authorList>
            <person name="Callol A."/>
            <person name="Pajuelo D."/>
            <person name="Ebbesson L."/>
            <person name="Teles M."/>
            <person name="MacKenzie S."/>
            <person name="Amaro C."/>
        </authorList>
    </citation>
    <scope>NUCLEOTIDE SEQUENCE</scope>
</reference>
<proteinExistence type="predicted"/>
<organism evidence="1">
    <name type="scientific">Anguilla anguilla</name>
    <name type="common">European freshwater eel</name>
    <name type="synonym">Muraena anguilla</name>
    <dbReference type="NCBI Taxonomy" id="7936"/>
    <lineage>
        <taxon>Eukaryota</taxon>
        <taxon>Metazoa</taxon>
        <taxon>Chordata</taxon>
        <taxon>Craniata</taxon>
        <taxon>Vertebrata</taxon>
        <taxon>Euteleostomi</taxon>
        <taxon>Actinopterygii</taxon>
        <taxon>Neopterygii</taxon>
        <taxon>Teleostei</taxon>
        <taxon>Anguilliformes</taxon>
        <taxon>Anguillidae</taxon>
        <taxon>Anguilla</taxon>
    </lineage>
</organism>
<reference evidence="1" key="1">
    <citation type="submission" date="2014-11" db="EMBL/GenBank/DDBJ databases">
        <authorList>
            <person name="Amaro Gonzalez C."/>
        </authorList>
    </citation>
    <scope>NUCLEOTIDE SEQUENCE</scope>
</reference>
<accession>A0A0E9U125</accession>